<dbReference type="OrthoDB" id="185373at2759"/>
<protein>
    <recommendedName>
        <fullName evidence="5">Pentatricopeptide repeat-containing protein</fullName>
    </recommendedName>
</protein>
<evidence type="ECO:0000313" key="4">
    <source>
        <dbReference type="Proteomes" id="UP000639772"/>
    </source>
</evidence>
<dbReference type="Gene3D" id="1.25.40.10">
    <property type="entry name" value="Tetratricopeptide repeat domain"/>
    <property type="match status" value="3"/>
</dbReference>
<dbReference type="Proteomes" id="UP000639772">
    <property type="component" value="Chromosome 3"/>
</dbReference>
<comment type="caution">
    <text evidence="3">The sequence shown here is derived from an EMBL/GenBank/DDBJ whole genome shotgun (WGS) entry which is preliminary data.</text>
</comment>
<dbReference type="PANTHER" id="PTHR47926">
    <property type="entry name" value="PENTATRICOPEPTIDE REPEAT-CONTAINING PROTEIN"/>
    <property type="match status" value="1"/>
</dbReference>
<dbReference type="GO" id="GO:0003723">
    <property type="term" value="F:RNA binding"/>
    <property type="evidence" value="ECO:0007669"/>
    <property type="project" value="InterPro"/>
</dbReference>
<dbReference type="PANTHER" id="PTHR47926:SF436">
    <property type="entry name" value="PENTATRICOPEPTIDE REPEAT-CONTAINING PROTEIN ELI1, CHLOROPLASTIC-LIKE ISOFORM X2"/>
    <property type="match status" value="1"/>
</dbReference>
<dbReference type="InterPro" id="IPR002885">
    <property type="entry name" value="PPR_rpt"/>
</dbReference>
<dbReference type="PROSITE" id="PS51375">
    <property type="entry name" value="PPR"/>
    <property type="match status" value="3"/>
</dbReference>
<dbReference type="GO" id="GO:0009451">
    <property type="term" value="P:RNA modification"/>
    <property type="evidence" value="ECO:0007669"/>
    <property type="project" value="InterPro"/>
</dbReference>
<feature type="repeat" description="PPR" evidence="2">
    <location>
        <begin position="274"/>
        <end position="308"/>
    </location>
</feature>
<dbReference type="FunFam" id="1.25.40.10:FF:000348">
    <property type="entry name" value="Pentatricopeptide repeat-containing protein chloroplastic"/>
    <property type="match status" value="1"/>
</dbReference>
<dbReference type="Pfam" id="PF20431">
    <property type="entry name" value="E_motif"/>
    <property type="match status" value="1"/>
</dbReference>
<keyword evidence="1" id="KW-0677">Repeat</keyword>
<dbReference type="InterPro" id="IPR046848">
    <property type="entry name" value="E_motif"/>
</dbReference>
<name>A0A835RH71_VANPL</name>
<dbReference type="Pfam" id="PF13041">
    <property type="entry name" value="PPR_2"/>
    <property type="match status" value="1"/>
</dbReference>
<organism evidence="3 4">
    <name type="scientific">Vanilla planifolia</name>
    <name type="common">Vanilla</name>
    <dbReference type="NCBI Taxonomy" id="51239"/>
    <lineage>
        <taxon>Eukaryota</taxon>
        <taxon>Viridiplantae</taxon>
        <taxon>Streptophyta</taxon>
        <taxon>Embryophyta</taxon>
        <taxon>Tracheophyta</taxon>
        <taxon>Spermatophyta</taxon>
        <taxon>Magnoliopsida</taxon>
        <taxon>Liliopsida</taxon>
        <taxon>Asparagales</taxon>
        <taxon>Orchidaceae</taxon>
        <taxon>Vanilloideae</taxon>
        <taxon>Vanilleae</taxon>
        <taxon>Vanilla</taxon>
    </lineage>
</organism>
<evidence type="ECO:0000256" key="2">
    <source>
        <dbReference type="PROSITE-ProRule" id="PRU00708"/>
    </source>
</evidence>
<dbReference type="NCBIfam" id="TIGR00756">
    <property type="entry name" value="PPR"/>
    <property type="match status" value="3"/>
</dbReference>
<gene>
    <name evidence="3" type="ORF">HPP92_008072</name>
</gene>
<evidence type="ECO:0008006" key="5">
    <source>
        <dbReference type="Google" id="ProtNLM"/>
    </source>
</evidence>
<feature type="repeat" description="PPR" evidence="2">
    <location>
        <begin position="173"/>
        <end position="207"/>
    </location>
</feature>
<accession>A0A835RH71</accession>
<dbReference type="Pfam" id="PF01535">
    <property type="entry name" value="PPR"/>
    <property type="match status" value="3"/>
</dbReference>
<evidence type="ECO:0000313" key="3">
    <source>
        <dbReference type="EMBL" id="KAG0491209.1"/>
    </source>
</evidence>
<proteinExistence type="predicted"/>
<sequence>MPHTRPCYEPSLSSGPPLPSISLPYALSLFHSLPHPATTLVHNVLIRFHLSICPSSPLLAIRLFSRLRGLFLYPDHHSFPLAISASSRLRHIPLGQALHAQSLRFGFSGDLFVCNALISMYSSIDYLPDAYRVFVEQIQVVDTVSYNALMYGYARAGDLEMVHHLFDGMPQRDAVSWGTIISAYSRARRPNDALRLFERMQADGLQPDNVALASALSCCAQLGELAKGKAIHEYITTNKSELTVKLSTGLVDMYAKCGAINTAMNVFDASPCKNLFTWNALIIGLAMHGYGKLSLNYFNKMRACGVQPDGITLLGVLVACSHSGLTEIARELFDVMETVHGVRRELKHYGCMADLLGRAGLIKEAMEMIDGMPMQGDAFVWGGVLTGCRMHRGNVGFAEIAARHLLQLDPWDSGVYSIMVGIYAQEARWEDVARIRRLMEGLKVKSAGLSLVEVFELG</sequence>
<dbReference type="AlphaFoldDB" id="A0A835RH71"/>
<dbReference type="EMBL" id="JADCNM010000003">
    <property type="protein sequence ID" value="KAG0491209.1"/>
    <property type="molecule type" value="Genomic_DNA"/>
</dbReference>
<dbReference type="FunFam" id="1.25.40.10:FF:000090">
    <property type="entry name" value="Pentatricopeptide repeat-containing protein, chloroplastic"/>
    <property type="match status" value="1"/>
</dbReference>
<reference evidence="3 4" key="1">
    <citation type="journal article" date="2020" name="Nat. Food">
        <title>A phased Vanilla planifolia genome enables genetic improvement of flavour and production.</title>
        <authorList>
            <person name="Hasing T."/>
            <person name="Tang H."/>
            <person name="Brym M."/>
            <person name="Khazi F."/>
            <person name="Huang T."/>
            <person name="Chambers A.H."/>
        </authorList>
    </citation>
    <scope>NUCLEOTIDE SEQUENCE [LARGE SCALE GENOMIC DNA]</scope>
    <source>
        <tissue evidence="3">Leaf</tissue>
    </source>
</reference>
<evidence type="ECO:0000256" key="1">
    <source>
        <dbReference type="ARBA" id="ARBA00022737"/>
    </source>
</evidence>
<dbReference type="InterPro" id="IPR011990">
    <property type="entry name" value="TPR-like_helical_dom_sf"/>
</dbReference>
<feature type="repeat" description="PPR" evidence="2">
    <location>
        <begin position="142"/>
        <end position="172"/>
    </location>
</feature>
<dbReference type="InterPro" id="IPR046960">
    <property type="entry name" value="PPR_At4g14850-like_plant"/>
</dbReference>